<dbReference type="VEuPathDB" id="AmoebaDB:EIN_302440"/>
<dbReference type="InterPro" id="IPR008271">
    <property type="entry name" value="Ser/Thr_kinase_AS"/>
</dbReference>
<dbReference type="EMBL" id="KB206538">
    <property type="protein sequence ID" value="ELP89975.1"/>
    <property type="molecule type" value="Genomic_DNA"/>
</dbReference>
<protein>
    <submittedName>
        <fullName evidence="2">Serine/threonine protein kinase HT1, putative</fullName>
        <ecNumber evidence="2">2.7.11.25</ecNumber>
    </submittedName>
</protein>
<dbReference type="GO" id="GO:0004709">
    <property type="term" value="F:MAP kinase kinase kinase activity"/>
    <property type="evidence" value="ECO:0007669"/>
    <property type="project" value="UniProtKB-EC"/>
</dbReference>
<dbReference type="InterPro" id="IPR053215">
    <property type="entry name" value="TKL_Ser/Thr_kinase"/>
</dbReference>
<dbReference type="RefSeq" id="XP_004256746.1">
    <property type="nucleotide sequence ID" value="XM_004256698.1"/>
</dbReference>
<name>A0A0A1U6N3_ENTIV</name>
<dbReference type="InterPro" id="IPR000719">
    <property type="entry name" value="Prot_kinase_dom"/>
</dbReference>
<dbReference type="EC" id="2.7.11.25" evidence="2"/>
<evidence type="ECO:0000313" key="2">
    <source>
        <dbReference type="EMBL" id="ELP89975.1"/>
    </source>
</evidence>
<evidence type="ECO:0000259" key="1">
    <source>
        <dbReference type="PROSITE" id="PS50011"/>
    </source>
</evidence>
<reference evidence="2 3" key="1">
    <citation type="submission" date="2012-10" db="EMBL/GenBank/DDBJ databases">
        <authorList>
            <person name="Zafar N."/>
            <person name="Inman J."/>
            <person name="Hall N."/>
            <person name="Lorenzi H."/>
            <person name="Caler E."/>
        </authorList>
    </citation>
    <scope>NUCLEOTIDE SEQUENCE [LARGE SCALE GENOMIC DNA]</scope>
    <source>
        <strain evidence="2 3">IP1</strain>
    </source>
</reference>
<dbReference type="InterPro" id="IPR011009">
    <property type="entry name" value="Kinase-like_dom_sf"/>
</dbReference>
<dbReference type="GO" id="GO:0005524">
    <property type="term" value="F:ATP binding"/>
    <property type="evidence" value="ECO:0007669"/>
    <property type="project" value="InterPro"/>
</dbReference>
<proteinExistence type="predicted"/>
<dbReference type="Pfam" id="PF07714">
    <property type="entry name" value="PK_Tyr_Ser-Thr"/>
    <property type="match status" value="1"/>
</dbReference>
<dbReference type="InterPro" id="IPR001245">
    <property type="entry name" value="Ser-Thr/Tyr_kinase_cat_dom"/>
</dbReference>
<keyword evidence="2" id="KW-0808">Transferase</keyword>
<organism evidence="2 3">
    <name type="scientific">Entamoeba invadens IP1</name>
    <dbReference type="NCBI Taxonomy" id="370355"/>
    <lineage>
        <taxon>Eukaryota</taxon>
        <taxon>Amoebozoa</taxon>
        <taxon>Evosea</taxon>
        <taxon>Archamoebae</taxon>
        <taxon>Mastigamoebida</taxon>
        <taxon>Entamoebidae</taxon>
        <taxon>Entamoeba</taxon>
    </lineage>
</organism>
<dbReference type="GeneID" id="14888939"/>
<dbReference type="SMART" id="SM00220">
    <property type="entry name" value="S_TKc"/>
    <property type="match status" value="1"/>
</dbReference>
<dbReference type="OrthoDB" id="544350at2759"/>
<evidence type="ECO:0000313" key="3">
    <source>
        <dbReference type="Proteomes" id="UP000014680"/>
    </source>
</evidence>
<dbReference type="PRINTS" id="PR00109">
    <property type="entry name" value="TYRKINASE"/>
</dbReference>
<dbReference type="KEGG" id="eiv:EIN_302440"/>
<feature type="domain" description="Protein kinase" evidence="1">
    <location>
        <begin position="118"/>
        <end position="382"/>
    </location>
</feature>
<dbReference type="AlphaFoldDB" id="A0A0A1U6N3"/>
<keyword evidence="3" id="KW-1185">Reference proteome</keyword>
<dbReference type="SUPFAM" id="SSF56112">
    <property type="entry name" value="Protein kinase-like (PK-like)"/>
    <property type="match status" value="1"/>
</dbReference>
<dbReference type="PANTHER" id="PTHR45756:SF1">
    <property type="entry name" value="PROTEIN KINASE DOMAIN CONTAINING PROTEIN"/>
    <property type="match status" value="1"/>
</dbReference>
<dbReference type="Proteomes" id="UP000014680">
    <property type="component" value="Unassembled WGS sequence"/>
</dbReference>
<sequence length="424" mass="49375">MLLIFHTPNSPKFTFYFEPQVNIISSRTSKTVTSYITIHCSTKIRELKIPYTVWFSKSKRTLFEISDILKDKNFENWTADDETKIESLKKNIQHQIHYHLTIKTDAASSTHIDLDELNMSEKPIAEGAMGKVYIGSYRSVPVAVKQFRWENLSDDDMSELKKNVVAECEIMSKLRNPFIASYMGSVTYIPQVSMVIQFFVLGSLSEYLRKDRIDYIQLPYKLKVRMLFDTSRGMQFLHENRIMHLDLKPDNLLVNSLDPNSACSIKITDFGTSRFTKKTIGKKQDKGLGTPIYAAPETFRDEYTFAGDVYSYGITAWELFYQEEPYHELRSVFDIQTYVNSGKRLKIDGLMPAKYQELMKKCWEQDPKIRPTFDQISKQVILLNEEVTAYNGLDDNTHLEKIEEIINRREQRMKAQLDEIGKDN</sequence>
<gene>
    <name evidence="2" type="ORF">EIN_302440</name>
</gene>
<accession>A0A0A1U6N3</accession>
<dbReference type="PANTHER" id="PTHR45756">
    <property type="entry name" value="PALMITOYLTRANSFERASE"/>
    <property type="match status" value="1"/>
</dbReference>
<keyword evidence="2" id="KW-0723">Serine/threonine-protein kinase</keyword>
<dbReference type="PROSITE" id="PS00108">
    <property type="entry name" value="PROTEIN_KINASE_ST"/>
    <property type="match status" value="1"/>
</dbReference>
<dbReference type="OMA" id="LIVYEMF"/>
<keyword evidence="2" id="KW-0418">Kinase</keyword>
<dbReference type="PROSITE" id="PS50011">
    <property type="entry name" value="PROTEIN_KINASE_DOM"/>
    <property type="match status" value="1"/>
</dbReference>
<dbReference type="Gene3D" id="1.10.510.10">
    <property type="entry name" value="Transferase(Phosphotransferase) domain 1"/>
    <property type="match status" value="1"/>
</dbReference>